<sequence length="200" mass="23275">ITIFSPLKLSFNKNSNVENGSYDEFVKYDDPIKLTKTYLLDNAAKISVSDLPPDFCKMMGSSSIDEKTQKILYEEFPVRITRVGDDIYASTVRETQASPLELIGLINDIKMTLVQRAAKDYPLCNIREEALYGLSRELLRQLIIECPERGLLFKQVLEEHYKYFEAYKVLLKHNEAFLSRKNLRAAYIKNFQLEKVRKYI</sequence>
<gene>
    <name evidence="5" type="ORF">HDID_LOCUS553</name>
</gene>
<dbReference type="PANTHER" id="PTHR13183:SF0">
    <property type="entry name" value="AXONEMAL DYNEIN LIGHT INTERMEDIATE POLYPEPTIDE 1"/>
    <property type="match status" value="1"/>
</dbReference>
<evidence type="ECO:0000313" key="6">
    <source>
        <dbReference type="Proteomes" id="UP000274504"/>
    </source>
</evidence>
<evidence type="ECO:0000256" key="4">
    <source>
        <dbReference type="ARBA" id="ARBA00038114"/>
    </source>
</evidence>
<dbReference type="Proteomes" id="UP000274504">
    <property type="component" value="Unassembled WGS sequence"/>
</dbReference>
<dbReference type="OrthoDB" id="273640at2759"/>
<dbReference type="GO" id="GO:0005930">
    <property type="term" value="C:axoneme"/>
    <property type="evidence" value="ECO:0007669"/>
    <property type="project" value="TreeGrafter"/>
</dbReference>
<keyword evidence="3" id="KW-0505">Motor protein</keyword>
<evidence type="ECO:0000256" key="1">
    <source>
        <dbReference type="ARBA" id="ARBA00023017"/>
    </source>
</evidence>
<accession>A0A0R3S8Q6</accession>
<dbReference type="WBParaSite" id="HDID_0000055201-mRNA-1">
    <property type="protein sequence ID" value="HDID_0000055201-mRNA-1"/>
    <property type="gene ID" value="HDID_0000055201"/>
</dbReference>
<dbReference type="PANTHER" id="PTHR13183">
    <property type="entry name" value="AXONEMAL INNER ARM DYNEIN LIGHT CHAIN 28"/>
    <property type="match status" value="1"/>
</dbReference>
<dbReference type="EMBL" id="UYSG01000073">
    <property type="protein sequence ID" value="VDL16650.1"/>
    <property type="molecule type" value="Genomic_DNA"/>
</dbReference>
<name>A0A0R3S8Q6_HYMDI</name>
<keyword evidence="2" id="KW-0175">Coiled coil</keyword>
<evidence type="ECO:0000313" key="5">
    <source>
        <dbReference type="EMBL" id="VDL16650.1"/>
    </source>
</evidence>
<dbReference type="GO" id="GO:0030286">
    <property type="term" value="C:dynein complex"/>
    <property type="evidence" value="ECO:0007669"/>
    <property type="project" value="UniProtKB-KW"/>
</dbReference>
<organism evidence="7">
    <name type="scientific">Hymenolepis diminuta</name>
    <name type="common">Rat tapeworm</name>
    <dbReference type="NCBI Taxonomy" id="6216"/>
    <lineage>
        <taxon>Eukaryota</taxon>
        <taxon>Metazoa</taxon>
        <taxon>Spiralia</taxon>
        <taxon>Lophotrochozoa</taxon>
        <taxon>Platyhelminthes</taxon>
        <taxon>Cestoda</taxon>
        <taxon>Eucestoda</taxon>
        <taxon>Cyclophyllidea</taxon>
        <taxon>Hymenolepididae</taxon>
        <taxon>Hymenolepis</taxon>
    </lineage>
</organism>
<evidence type="ECO:0000256" key="3">
    <source>
        <dbReference type="ARBA" id="ARBA00023175"/>
    </source>
</evidence>
<dbReference type="STRING" id="6216.A0A0R3S8Q6"/>
<keyword evidence="1" id="KW-0243">Dynein</keyword>
<proteinExistence type="inferred from homology"/>
<dbReference type="GO" id="GO:0045504">
    <property type="term" value="F:dynein heavy chain binding"/>
    <property type="evidence" value="ECO:0007669"/>
    <property type="project" value="TreeGrafter"/>
</dbReference>
<dbReference type="InterPro" id="IPR019347">
    <property type="entry name" value="Axonemal_dynein_light_chain"/>
</dbReference>
<dbReference type="AlphaFoldDB" id="A0A0R3S8Q6"/>
<reference evidence="5 6" key="2">
    <citation type="submission" date="2018-11" db="EMBL/GenBank/DDBJ databases">
        <authorList>
            <consortium name="Pathogen Informatics"/>
        </authorList>
    </citation>
    <scope>NUCLEOTIDE SEQUENCE [LARGE SCALE GENOMIC DNA]</scope>
</reference>
<comment type="similarity">
    <text evidence="4">Belongs to the inner dynein arm light chain family.</text>
</comment>
<evidence type="ECO:0000313" key="7">
    <source>
        <dbReference type="WBParaSite" id="HDID_0000055201-mRNA-1"/>
    </source>
</evidence>
<reference evidence="7" key="1">
    <citation type="submission" date="2017-02" db="UniProtKB">
        <authorList>
            <consortium name="WormBaseParasite"/>
        </authorList>
    </citation>
    <scope>IDENTIFICATION</scope>
</reference>
<evidence type="ECO:0000256" key="2">
    <source>
        <dbReference type="ARBA" id="ARBA00023054"/>
    </source>
</evidence>
<dbReference type="Pfam" id="PF10211">
    <property type="entry name" value="Ax_dynein_light"/>
    <property type="match status" value="1"/>
</dbReference>
<protein>
    <submittedName>
        <fullName evidence="7">RNA-dependent RNA polymerase</fullName>
    </submittedName>
</protein>